<reference evidence="2 3" key="1">
    <citation type="submission" date="2023-12" db="EMBL/GenBank/DDBJ databases">
        <title>Description of Novel Strain Fulvimarina sp. 2208YS6-2-32 isolated from Uroteuthis (Photololigo) edulis.</title>
        <authorList>
            <person name="Park J.-S."/>
        </authorList>
    </citation>
    <scope>NUCLEOTIDE SEQUENCE [LARGE SCALE GENOMIC DNA]</scope>
    <source>
        <strain evidence="2 3">2208YS6-2-32</strain>
    </source>
</reference>
<keyword evidence="3" id="KW-1185">Reference proteome</keyword>
<organism evidence="2 3">
    <name type="scientific">Fulvimarina uroteuthidis</name>
    <dbReference type="NCBI Taxonomy" id="3098149"/>
    <lineage>
        <taxon>Bacteria</taxon>
        <taxon>Pseudomonadati</taxon>
        <taxon>Pseudomonadota</taxon>
        <taxon>Alphaproteobacteria</taxon>
        <taxon>Hyphomicrobiales</taxon>
        <taxon>Aurantimonadaceae</taxon>
        <taxon>Fulvimarina</taxon>
    </lineage>
</organism>
<evidence type="ECO:0000313" key="3">
    <source>
        <dbReference type="Proteomes" id="UP001294412"/>
    </source>
</evidence>
<dbReference type="Proteomes" id="UP001294412">
    <property type="component" value="Unassembled WGS sequence"/>
</dbReference>
<proteinExistence type="predicted"/>
<dbReference type="InterPro" id="IPR010865">
    <property type="entry name" value="DUF1499"/>
</dbReference>
<keyword evidence="1" id="KW-0472">Membrane</keyword>
<dbReference type="RefSeq" id="WP_322184719.1">
    <property type="nucleotide sequence ID" value="NZ_JAXLPB010000001.1"/>
</dbReference>
<dbReference type="Pfam" id="PF07386">
    <property type="entry name" value="DUF1499"/>
    <property type="match status" value="1"/>
</dbReference>
<evidence type="ECO:0000256" key="1">
    <source>
        <dbReference type="SAM" id="Phobius"/>
    </source>
</evidence>
<sequence length="175" mass="18471">MGKVLKIAAASVGILGVAAIGAFWALGPAKVWRVAGDPDQGSVDWDHLERSGTPNDSFVGSVGACATPADITLSAYNEPPDALIGRVDAVIRSGILSGDVQRVDDGQDRLARRYVVRTPTMGFPDTLNVAVRAIDGQSGLLLYSRSLLGRSDLGANEKRLMRIVEALRDKAIASD</sequence>
<feature type="transmembrane region" description="Helical" evidence="1">
    <location>
        <begin position="7"/>
        <end position="26"/>
    </location>
</feature>
<dbReference type="EMBL" id="JAXLPB010000001">
    <property type="protein sequence ID" value="MDY8107581.1"/>
    <property type="molecule type" value="Genomic_DNA"/>
</dbReference>
<evidence type="ECO:0000313" key="2">
    <source>
        <dbReference type="EMBL" id="MDY8107581.1"/>
    </source>
</evidence>
<accession>A0ABU5HWR3</accession>
<keyword evidence="1" id="KW-0812">Transmembrane</keyword>
<protein>
    <submittedName>
        <fullName evidence="2">DUF1499 domain-containing protein</fullName>
    </submittedName>
</protein>
<comment type="caution">
    <text evidence="2">The sequence shown here is derived from an EMBL/GenBank/DDBJ whole genome shotgun (WGS) entry which is preliminary data.</text>
</comment>
<gene>
    <name evidence="2" type="ORF">U0C82_00270</name>
</gene>
<keyword evidence="1" id="KW-1133">Transmembrane helix</keyword>
<name>A0ABU5HWR3_9HYPH</name>